<keyword evidence="1" id="KW-0472">Membrane</keyword>
<evidence type="ECO:0000313" key="2">
    <source>
        <dbReference type="EMBL" id="SEB86666.1"/>
    </source>
</evidence>
<evidence type="ECO:0008006" key="4">
    <source>
        <dbReference type="Google" id="ProtNLM"/>
    </source>
</evidence>
<organism evidence="2 3">
    <name type="scientific">Nitratireductor aquibiodomus</name>
    <dbReference type="NCBI Taxonomy" id="204799"/>
    <lineage>
        <taxon>Bacteria</taxon>
        <taxon>Pseudomonadati</taxon>
        <taxon>Pseudomonadota</taxon>
        <taxon>Alphaproteobacteria</taxon>
        <taxon>Hyphomicrobiales</taxon>
        <taxon>Phyllobacteriaceae</taxon>
        <taxon>Nitratireductor</taxon>
    </lineage>
</organism>
<feature type="transmembrane region" description="Helical" evidence="1">
    <location>
        <begin position="136"/>
        <end position="156"/>
    </location>
</feature>
<dbReference type="AlphaFoldDB" id="A0A1H4MUG5"/>
<sequence>MRIELLGVLSLVLGVAVLLAPPRMAFYVIVMSTLFGAAAAFGVPGLGGASVLVPSLLLAFYCLRLFMAFGERPVLAAVSSSSPGIWLLLLTVYGVFSALFLPRLLEGVTETMIVLRSSAGHRIIDLTPLSFSSNNITQTVYAVGGLFCFAFTYAYIKCGGTARDVINAMLVLAVANLVFALLDVITYRTGTAHLFDFIRTANYALLTGSEKAGFKRISGTFPEASAFAGYTIVLFAFTASLWIDRVRTVATGGIAGLLLLALLLSTSTTALVSLAMVMVFLLWRALPASYGRRATGRPAAIALALLAVPLCFMLVLVLIPEFAKAVQDFLDETLYSKLNSQSARERMQWNAVAFQVFLDTWGWGAGLGSARASSYALVLLSNVGLIGTVLFLLFVGNTLMMKSAGGFHEHATMRAARAGVLAGLGEAMISGTVYDLGLLFFILAGSAAALRWVPAQAGAYRPQQAETVQ</sequence>
<accession>A0A1H4MUG5</accession>
<dbReference type="Proteomes" id="UP000199064">
    <property type="component" value="Unassembled WGS sequence"/>
</dbReference>
<feature type="transmembrane region" description="Helical" evidence="1">
    <location>
        <begin position="255"/>
        <end position="286"/>
    </location>
</feature>
<name>A0A1H4MUG5_9HYPH</name>
<proteinExistence type="predicted"/>
<feature type="transmembrane region" description="Helical" evidence="1">
    <location>
        <begin position="168"/>
        <end position="187"/>
    </location>
</feature>
<gene>
    <name evidence="2" type="ORF">SAMN05216452_3479</name>
</gene>
<keyword evidence="1" id="KW-1133">Transmembrane helix</keyword>
<feature type="transmembrane region" description="Helical" evidence="1">
    <location>
        <begin position="298"/>
        <end position="319"/>
    </location>
</feature>
<feature type="transmembrane region" description="Helical" evidence="1">
    <location>
        <begin position="433"/>
        <end position="453"/>
    </location>
</feature>
<feature type="transmembrane region" description="Helical" evidence="1">
    <location>
        <begin position="35"/>
        <end position="63"/>
    </location>
</feature>
<protein>
    <recommendedName>
        <fullName evidence="4">O-Antigen ligase</fullName>
    </recommendedName>
</protein>
<keyword evidence="3" id="KW-1185">Reference proteome</keyword>
<evidence type="ECO:0000313" key="3">
    <source>
        <dbReference type="Proteomes" id="UP000199064"/>
    </source>
</evidence>
<reference evidence="3" key="1">
    <citation type="submission" date="2016-10" db="EMBL/GenBank/DDBJ databases">
        <authorList>
            <person name="Varghese N."/>
            <person name="Submissions S."/>
        </authorList>
    </citation>
    <scope>NUCLEOTIDE SEQUENCE [LARGE SCALE GENOMIC DNA]</scope>
    <source>
        <strain evidence="3">ES.061</strain>
    </source>
</reference>
<feature type="transmembrane region" description="Helical" evidence="1">
    <location>
        <begin position="375"/>
        <end position="395"/>
    </location>
</feature>
<keyword evidence="1" id="KW-0812">Transmembrane</keyword>
<feature type="transmembrane region" description="Helical" evidence="1">
    <location>
        <begin position="84"/>
        <end position="105"/>
    </location>
</feature>
<feature type="transmembrane region" description="Helical" evidence="1">
    <location>
        <begin position="224"/>
        <end position="243"/>
    </location>
</feature>
<evidence type="ECO:0000256" key="1">
    <source>
        <dbReference type="SAM" id="Phobius"/>
    </source>
</evidence>
<dbReference type="EMBL" id="FNSL01000001">
    <property type="protein sequence ID" value="SEB86666.1"/>
    <property type="molecule type" value="Genomic_DNA"/>
</dbReference>